<feature type="signal peptide" evidence="1">
    <location>
        <begin position="1"/>
        <end position="19"/>
    </location>
</feature>
<reference evidence="2 3" key="1">
    <citation type="submission" date="2023-11" db="EMBL/GenBank/DDBJ databases">
        <title>Peredibacter starrii A3.12.</title>
        <authorList>
            <person name="Mitchell R.J."/>
        </authorList>
    </citation>
    <scope>NUCLEOTIDE SEQUENCE [LARGE SCALE GENOMIC DNA]</scope>
    <source>
        <strain evidence="2 3">A3.12</strain>
    </source>
</reference>
<dbReference type="EMBL" id="CP139487">
    <property type="protein sequence ID" value="WPU63549.1"/>
    <property type="molecule type" value="Genomic_DNA"/>
</dbReference>
<name>A0AAX4HKN3_9BACT</name>
<organism evidence="2 3">
    <name type="scientific">Peredibacter starrii</name>
    <dbReference type="NCBI Taxonomy" id="28202"/>
    <lineage>
        <taxon>Bacteria</taxon>
        <taxon>Pseudomonadati</taxon>
        <taxon>Bdellovibrionota</taxon>
        <taxon>Bacteriovoracia</taxon>
        <taxon>Bacteriovoracales</taxon>
        <taxon>Bacteriovoracaceae</taxon>
        <taxon>Peredibacter</taxon>
    </lineage>
</organism>
<evidence type="ECO:0000313" key="2">
    <source>
        <dbReference type="EMBL" id="WPU63549.1"/>
    </source>
</evidence>
<sequence length="352" mass="38969">MLKTSALLGMALLSSQSFAVDDFKVLEIKASNPANIKVNFRVDNPTSKTRPNLSGISPLKIDKILIKENNTPISTAEGSKAAFVTCSSCSTNIIHMSLDYSDSVRDQYYTLVNSALDFINKMSIAPGATFVRVSFFAGDNMLYNPKGYQNYYFDLATMKDILKSYTCNDFTLDGAKNGTTLCNSDNSTRLNSAVFDNIAALEGAKMEFDKKFANPSYTSVIISDGKNFDDGVSIETVANSVRAFREKQGRVFAVAMNSRESDVNYFTKIQPDKIYKFKNLSKLSGKLVEVFEDLNNALPVYYSLRICSARRGGLVNLNISSKSYNLETTLSQIDATNFKGGCSIENDNQWNF</sequence>
<proteinExistence type="predicted"/>
<keyword evidence="1" id="KW-0732">Signal</keyword>
<dbReference type="KEGG" id="psti:SOO65_12705"/>
<dbReference type="Proteomes" id="UP001324634">
    <property type="component" value="Chromosome"/>
</dbReference>
<dbReference type="SUPFAM" id="SSF53300">
    <property type="entry name" value="vWA-like"/>
    <property type="match status" value="1"/>
</dbReference>
<dbReference type="AlphaFoldDB" id="A0AAX4HKN3"/>
<evidence type="ECO:0000256" key="1">
    <source>
        <dbReference type="SAM" id="SignalP"/>
    </source>
</evidence>
<gene>
    <name evidence="2" type="ORF">SOO65_12705</name>
</gene>
<protein>
    <submittedName>
        <fullName evidence="2">VWA domain-containing protein</fullName>
    </submittedName>
</protein>
<keyword evidence="3" id="KW-1185">Reference proteome</keyword>
<dbReference type="RefSeq" id="WP_321390448.1">
    <property type="nucleotide sequence ID" value="NZ_CP139487.1"/>
</dbReference>
<accession>A0AAX4HKN3</accession>
<dbReference type="Gene3D" id="3.40.50.410">
    <property type="entry name" value="von Willebrand factor, type A domain"/>
    <property type="match status" value="1"/>
</dbReference>
<dbReference type="InterPro" id="IPR036465">
    <property type="entry name" value="vWFA_dom_sf"/>
</dbReference>
<feature type="chain" id="PRO_5043926408" evidence="1">
    <location>
        <begin position="20"/>
        <end position="352"/>
    </location>
</feature>
<evidence type="ECO:0000313" key="3">
    <source>
        <dbReference type="Proteomes" id="UP001324634"/>
    </source>
</evidence>